<dbReference type="Proteomes" id="UP000287651">
    <property type="component" value="Unassembled WGS sequence"/>
</dbReference>
<dbReference type="AlphaFoldDB" id="A0A426ZY50"/>
<feature type="non-terminal residue" evidence="1">
    <location>
        <position position="1"/>
    </location>
</feature>
<proteinExistence type="predicted"/>
<reference evidence="1 2" key="1">
    <citation type="journal article" date="2014" name="Agronomy (Basel)">
        <title>A Draft Genome Sequence for Ensete ventricosum, the Drought-Tolerant Tree Against Hunger.</title>
        <authorList>
            <person name="Harrison J."/>
            <person name="Moore K.A."/>
            <person name="Paszkiewicz K."/>
            <person name="Jones T."/>
            <person name="Grant M."/>
            <person name="Ambacheew D."/>
            <person name="Muzemil S."/>
            <person name="Studholme D.J."/>
        </authorList>
    </citation>
    <scope>NUCLEOTIDE SEQUENCE [LARGE SCALE GENOMIC DNA]</scope>
</reference>
<accession>A0A426ZY50</accession>
<evidence type="ECO:0000313" key="1">
    <source>
        <dbReference type="EMBL" id="RRT68917.1"/>
    </source>
</evidence>
<sequence>VRDWFLPAEPKGGNYDSCTSFRVNSHGGPGPWRAHHEGNPLGVICNKSSRKNDIQFRVHGRPPPPSPGTVAAGR</sequence>
<comment type="caution">
    <text evidence="1">The sequence shown here is derived from an EMBL/GenBank/DDBJ whole genome shotgun (WGS) entry which is preliminary data.</text>
</comment>
<dbReference type="EMBL" id="AMZH03004533">
    <property type="protein sequence ID" value="RRT68917.1"/>
    <property type="molecule type" value="Genomic_DNA"/>
</dbReference>
<gene>
    <name evidence="1" type="ORF">B296_00018914</name>
</gene>
<organism evidence="1 2">
    <name type="scientific">Ensete ventricosum</name>
    <name type="common">Abyssinian banana</name>
    <name type="synonym">Musa ensete</name>
    <dbReference type="NCBI Taxonomy" id="4639"/>
    <lineage>
        <taxon>Eukaryota</taxon>
        <taxon>Viridiplantae</taxon>
        <taxon>Streptophyta</taxon>
        <taxon>Embryophyta</taxon>
        <taxon>Tracheophyta</taxon>
        <taxon>Spermatophyta</taxon>
        <taxon>Magnoliopsida</taxon>
        <taxon>Liliopsida</taxon>
        <taxon>Zingiberales</taxon>
        <taxon>Musaceae</taxon>
        <taxon>Ensete</taxon>
    </lineage>
</organism>
<evidence type="ECO:0000313" key="2">
    <source>
        <dbReference type="Proteomes" id="UP000287651"/>
    </source>
</evidence>
<name>A0A426ZY50_ENSVE</name>
<protein>
    <submittedName>
        <fullName evidence="1">Uncharacterized protein</fullName>
    </submittedName>
</protein>